<accession>A0A0R2AAX6</accession>
<dbReference type="InterPro" id="IPR050539">
    <property type="entry name" value="ThrE_Dicarb/AminoAcid_Exp"/>
</dbReference>
<dbReference type="PANTHER" id="PTHR34390:SF2">
    <property type="entry name" value="SUCCINATE TRANSPORTER SUBUNIT YJJP-RELATED"/>
    <property type="match status" value="1"/>
</dbReference>
<dbReference type="EMBL" id="AYYP01000030">
    <property type="protein sequence ID" value="KRM64520.1"/>
    <property type="molecule type" value="Genomic_DNA"/>
</dbReference>
<evidence type="ECO:0000256" key="3">
    <source>
        <dbReference type="ARBA" id="ARBA00022692"/>
    </source>
</evidence>
<keyword evidence="2" id="KW-1003">Cell membrane</keyword>
<evidence type="ECO:0000256" key="4">
    <source>
        <dbReference type="ARBA" id="ARBA00022989"/>
    </source>
</evidence>
<evidence type="ECO:0000259" key="8">
    <source>
        <dbReference type="Pfam" id="PF06738"/>
    </source>
</evidence>
<keyword evidence="4 7" id="KW-1133">Transmembrane helix</keyword>
<evidence type="ECO:0000313" key="9">
    <source>
        <dbReference type="EMBL" id="KRM64520.1"/>
    </source>
</evidence>
<keyword evidence="3 7" id="KW-0812">Transmembrane</keyword>
<name>A0A0R2AAX6_9LACO</name>
<dbReference type="Proteomes" id="UP000051008">
    <property type="component" value="Unassembled WGS sequence"/>
</dbReference>
<comment type="similarity">
    <text evidence="6">Belongs to the ThrE exporter (TC 2.A.79) family.</text>
</comment>
<dbReference type="AlphaFoldDB" id="A0A0R2AAX6"/>
<evidence type="ECO:0000256" key="1">
    <source>
        <dbReference type="ARBA" id="ARBA00004651"/>
    </source>
</evidence>
<comment type="subcellular location">
    <subcellularLocation>
        <location evidence="1">Cell membrane</location>
        <topology evidence="1">Multi-pass membrane protein</topology>
    </subcellularLocation>
</comment>
<evidence type="ECO:0000256" key="2">
    <source>
        <dbReference type="ARBA" id="ARBA00022475"/>
    </source>
</evidence>
<evidence type="ECO:0000256" key="5">
    <source>
        <dbReference type="ARBA" id="ARBA00023136"/>
    </source>
</evidence>
<reference evidence="9 10" key="1">
    <citation type="journal article" date="2015" name="Genome Announc.">
        <title>Expanding the biotechnology potential of lactobacilli through comparative genomics of 213 strains and associated genera.</title>
        <authorList>
            <person name="Sun Z."/>
            <person name="Harris H.M."/>
            <person name="McCann A."/>
            <person name="Guo C."/>
            <person name="Argimon S."/>
            <person name="Zhang W."/>
            <person name="Yang X."/>
            <person name="Jeffery I.B."/>
            <person name="Cooney J.C."/>
            <person name="Kagawa T.F."/>
            <person name="Liu W."/>
            <person name="Song Y."/>
            <person name="Salvetti E."/>
            <person name="Wrobel A."/>
            <person name="Rasinkangas P."/>
            <person name="Parkhill J."/>
            <person name="Rea M.C."/>
            <person name="O'Sullivan O."/>
            <person name="Ritari J."/>
            <person name="Douillard F.P."/>
            <person name="Paul Ross R."/>
            <person name="Yang R."/>
            <person name="Briner A.E."/>
            <person name="Felis G.E."/>
            <person name="de Vos W.M."/>
            <person name="Barrangou R."/>
            <person name="Klaenhammer T.R."/>
            <person name="Caufield P.W."/>
            <person name="Cui Y."/>
            <person name="Zhang H."/>
            <person name="O'Toole P.W."/>
        </authorList>
    </citation>
    <scope>NUCLEOTIDE SEQUENCE [LARGE SCALE GENOMIC DNA]</scope>
    <source>
        <strain evidence="9 10">DSM 20509</strain>
    </source>
</reference>
<protein>
    <recommendedName>
        <fullName evidence="8">Threonine/serine exporter-like N-terminal domain-containing protein</fullName>
    </recommendedName>
</protein>
<sequence>MIEMSQKTDGLIIKTVMLAGRIMIESGADMARVDDTLKRIARNAGIKDPKIFETTTGITMSIPDRHEAQVEPINKRTIDLEKVARVNDASRAFQNKQLSLPNFYLKLIAIDVSAPFFAFYWQLMAAALVSATLVIMYGASWRDFLPTALVGALGYTCFYFINSRYKIRFVSEFLAALLIGFSAVMLVRFNLGYSVDRIIIGALMPLVPGVPLTNAVRDLLAGHILSGMARAMEAILTACALGLGIAFILKFM</sequence>
<organism evidence="9 10">
    <name type="scientific">Ligilactobacillus agilis DSM 20509</name>
    <dbReference type="NCBI Taxonomy" id="1423718"/>
    <lineage>
        <taxon>Bacteria</taxon>
        <taxon>Bacillati</taxon>
        <taxon>Bacillota</taxon>
        <taxon>Bacilli</taxon>
        <taxon>Lactobacillales</taxon>
        <taxon>Lactobacillaceae</taxon>
        <taxon>Ligilactobacillus</taxon>
    </lineage>
</organism>
<evidence type="ECO:0000256" key="6">
    <source>
        <dbReference type="ARBA" id="ARBA00034125"/>
    </source>
</evidence>
<dbReference type="PANTHER" id="PTHR34390">
    <property type="entry name" value="UPF0442 PROTEIN YJJB-RELATED"/>
    <property type="match status" value="1"/>
</dbReference>
<proteinExistence type="inferred from homology"/>
<comment type="caution">
    <text evidence="9">The sequence shown here is derived from an EMBL/GenBank/DDBJ whole genome shotgun (WGS) entry which is preliminary data.</text>
</comment>
<feature type="domain" description="Threonine/serine exporter-like N-terminal" evidence="8">
    <location>
        <begin position="15"/>
        <end position="251"/>
    </location>
</feature>
<dbReference type="GO" id="GO:0005886">
    <property type="term" value="C:plasma membrane"/>
    <property type="evidence" value="ECO:0007669"/>
    <property type="project" value="UniProtKB-SubCell"/>
</dbReference>
<gene>
    <name evidence="9" type="ORF">FC14_GL001796</name>
</gene>
<feature type="transmembrane region" description="Helical" evidence="7">
    <location>
        <begin position="116"/>
        <end position="138"/>
    </location>
</feature>
<dbReference type="GO" id="GO:0022857">
    <property type="term" value="F:transmembrane transporter activity"/>
    <property type="evidence" value="ECO:0007669"/>
    <property type="project" value="InterPro"/>
</dbReference>
<dbReference type="Pfam" id="PF06738">
    <property type="entry name" value="ThrE"/>
    <property type="match status" value="1"/>
</dbReference>
<evidence type="ECO:0000313" key="10">
    <source>
        <dbReference type="Proteomes" id="UP000051008"/>
    </source>
</evidence>
<dbReference type="PATRIC" id="fig|1423718.3.peg.1868"/>
<dbReference type="InterPro" id="IPR010619">
    <property type="entry name" value="ThrE-like_N"/>
</dbReference>
<feature type="transmembrane region" description="Helical" evidence="7">
    <location>
        <begin position="228"/>
        <end position="249"/>
    </location>
</feature>
<keyword evidence="10" id="KW-1185">Reference proteome</keyword>
<dbReference type="GO" id="GO:0015744">
    <property type="term" value="P:succinate transport"/>
    <property type="evidence" value="ECO:0007669"/>
    <property type="project" value="TreeGrafter"/>
</dbReference>
<feature type="transmembrane region" description="Helical" evidence="7">
    <location>
        <begin position="144"/>
        <end position="161"/>
    </location>
</feature>
<feature type="transmembrane region" description="Helical" evidence="7">
    <location>
        <begin position="173"/>
        <end position="191"/>
    </location>
</feature>
<evidence type="ECO:0000256" key="7">
    <source>
        <dbReference type="SAM" id="Phobius"/>
    </source>
</evidence>
<keyword evidence="5 7" id="KW-0472">Membrane</keyword>